<accession>A0A1U7HVH2</accession>
<feature type="compositionally biased region" description="Polar residues" evidence="1">
    <location>
        <begin position="55"/>
        <end position="65"/>
    </location>
</feature>
<evidence type="ECO:0000313" key="2">
    <source>
        <dbReference type="EMBL" id="OKH27594.1"/>
    </source>
</evidence>
<name>A0A1U7HVH2_9CHRO</name>
<dbReference type="AlphaFoldDB" id="A0A1U7HVH2"/>
<comment type="caution">
    <text evidence="2">The sequence shown here is derived from an EMBL/GenBank/DDBJ whole genome shotgun (WGS) entry which is preliminary data.</text>
</comment>
<dbReference type="EMBL" id="MRCC01000005">
    <property type="protein sequence ID" value="OKH27594.1"/>
    <property type="molecule type" value="Genomic_DNA"/>
</dbReference>
<sequence length="65" mass="7098">MSKQEQKKGIFGAIANLFKSEKEDCCSVSFEEIEDNTAVEQNPTEGQIEAKKPSQAKNQSKGCCG</sequence>
<evidence type="ECO:0000313" key="3">
    <source>
        <dbReference type="Proteomes" id="UP000185984"/>
    </source>
</evidence>
<gene>
    <name evidence="2" type="ORF">NIES1031_06580</name>
</gene>
<proteinExistence type="predicted"/>
<protein>
    <submittedName>
        <fullName evidence="2">Uncharacterized protein</fullName>
    </submittedName>
</protein>
<evidence type="ECO:0000256" key="1">
    <source>
        <dbReference type="SAM" id="MobiDB-lite"/>
    </source>
</evidence>
<organism evidence="2 3">
    <name type="scientific">Chroogloeocystis siderophila 5.2 s.c.1</name>
    <dbReference type="NCBI Taxonomy" id="247279"/>
    <lineage>
        <taxon>Bacteria</taxon>
        <taxon>Bacillati</taxon>
        <taxon>Cyanobacteriota</taxon>
        <taxon>Cyanophyceae</taxon>
        <taxon>Oscillatoriophycideae</taxon>
        <taxon>Chroococcales</taxon>
        <taxon>Chroococcaceae</taxon>
        <taxon>Chroogloeocystis</taxon>
    </lineage>
</organism>
<dbReference type="RefSeq" id="WP_073548696.1">
    <property type="nucleotide sequence ID" value="NZ_CAWMVK010000039.1"/>
</dbReference>
<feature type="region of interest" description="Disordered" evidence="1">
    <location>
        <begin position="36"/>
        <end position="65"/>
    </location>
</feature>
<dbReference type="Proteomes" id="UP000185984">
    <property type="component" value="Unassembled WGS sequence"/>
</dbReference>
<keyword evidence="3" id="KW-1185">Reference proteome</keyword>
<reference evidence="2 3" key="1">
    <citation type="submission" date="2016-11" db="EMBL/GenBank/DDBJ databases">
        <title>Draft Genome Sequences of Nine Cyanobacterial Strains from Diverse Habitats.</title>
        <authorList>
            <person name="Zhu T."/>
            <person name="Hou S."/>
            <person name="Lu X."/>
            <person name="Hess W.R."/>
        </authorList>
    </citation>
    <scope>NUCLEOTIDE SEQUENCE [LARGE SCALE GENOMIC DNA]</scope>
    <source>
        <strain evidence="2 3">5.2 s.c.1</strain>
    </source>
</reference>
<dbReference type="STRING" id="247279.NIES1031_06580"/>